<dbReference type="OrthoDB" id="5057623at2759"/>
<gene>
    <name evidence="2" type="ORF">EDB81DRAFT_857905</name>
</gene>
<accession>A0A9P9EMY6</accession>
<evidence type="ECO:0000256" key="1">
    <source>
        <dbReference type="SAM" id="MobiDB-lite"/>
    </source>
</evidence>
<evidence type="ECO:0000313" key="3">
    <source>
        <dbReference type="Proteomes" id="UP000738349"/>
    </source>
</evidence>
<dbReference type="EMBL" id="JAGMUV010000011">
    <property type="protein sequence ID" value="KAH7140755.1"/>
    <property type="molecule type" value="Genomic_DNA"/>
</dbReference>
<sequence length="435" mass="48917">MAINDIPEMPKPPPKGCWFTHLPYGSGNIFTDFAGTLINNLYNGPIDCDCHWRGTCMPGEPPLPPMDEFIQDDYINPGWEALPVVPVNKSIPNAHTWRPKWWRAHGPAGRKTFLEAFSPHNADGHWKRDETGPEPDHLKREPVLRGGDPPHKGLTMSDHKGYRASVIRAFRKLPAKKQLAVMAKWPDLKTHTEYIHWTNEVEFDPRPALAILLADPRGWAGRAVQAMDRRHAGLLLHCADAAVSSMLNKTMQEILDHAPGTDSSDPDRAMYESRKAMTTRRQEYYEVFKHYAVLWEHTTPAGLGRGDHGHETFSFEAQINIPEKPQNFTQEFQDVTVSSNDVCEAVNRGAISNVGTKGSFVADFDTIMESLNQHMKSAKSNTMMNTMNLPLTLEPMTGHLDWAPETLPKIFKESSHAVQLGMSYVSLSLWLGIGR</sequence>
<organism evidence="2 3">
    <name type="scientific">Dactylonectria macrodidyma</name>
    <dbReference type="NCBI Taxonomy" id="307937"/>
    <lineage>
        <taxon>Eukaryota</taxon>
        <taxon>Fungi</taxon>
        <taxon>Dikarya</taxon>
        <taxon>Ascomycota</taxon>
        <taxon>Pezizomycotina</taxon>
        <taxon>Sordariomycetes</taxon>
        <taxon>Hypocreomycetidae</taxon>
        <taxon>Hypocreales</taxon>
        <taxon>Nectriaceae</taxon>
        <taxon>Dactylonectria</taxon>
    </lineage>
</organism>
<comment type="caution">
    <text evidence="2">The sequence shown here is derived from an EMBL/GenBank/DDBJ whole genome shotgun (WGS) entry which is preliminary data.</text>
</comment>
<reference evidence="2" key="1">
    <citation type="journal article" date="2021" name="Nat. Commun.">
        <title>Genetic determinants of endophytism in the Arabidopsis root mycobiome.</title>
        <authorList>
            <person name="Mesny F."/>
            <person name="Miyauchi S."/>
            <person name="Thiergart T."/>
            <person name="Pickel B."/>
            <person name="Atanasova L."/>
            <person name="Karlsson M."/>
            <person name="Huettel B."/>
            <person name="Barry K.W."/>
            <person name="Haridas S."/>
            <person name="Chen C."/>
            <person name="Bauer D."/>
            <person name="Andreopoulos W."/>
            <person name="Pangilinan J."/>
            <person name="LaButti K."/>
            <person name="Riley R."/>
            <person name="Lipzen A."/>
            <person name="Clum A."/>
            <person name="Drula E."/>
            <person name="Henrissat B."/>
            <person name="Kohler A."/>
            <person name="Grigoriev I.V."/>
            <person name="Martin F.M."/>
            <person name="Hacquard S."/>
        </authorList>
    </citation>
    <scope>NUCLEOTIDE SEQUENCE</scope>
    <source>
        <strain evidence="2">MPI-CAGE-AT-0147</strain>
    </source>
</reference>
<protein>
    <submittedName>
        <fullName evidence="2">Uncharacterized protein</fullName>
    </submittedName>
</protein>
<keyword evidence="3" id="KW-1185">Reference proteome</keyword>
<name>A0A9P9EMY6_9HYPO</name>
<dbReference type="Proteomes" id="UP000738349">
    <property type="component" value="Unassembled WGS sequence"/>
</dbReference>
<proteinExistence type="predicted"/>
<feature type="region of interest" description="Disordered" evidence="1">
    <location>
        <begin position="122"/>
        <end position="157"/>
    </location>
</feature>
<dbReference type="AlphaFoldDB" id="A0A9P9EMY6"/>
<evidence type="ECO:0000313" key="2">
    <source>
        <dbReference type="EMBL" id="KAH7140755.1"/>
    </source>
</evidence>